<protein>
    <submittedName>
        <fullName evidence="2">Uncharacterized protein</fullName>
    </submittedName>
</protein>
<accession>A0AAD3H8X1</accession>
<evidence type="ECO:0000313" key="2">
    <source>
        <dbReference type="EMBL" id="GFH54740.1"/>
    </source>
</evidence>
<keyword evidence="1" id="KW-0732">Signal</keyword>
<evidence type="ECO:0000256" key="1">
    <source>
        <dbReference type="SAM" id="SignalP"/>
    </source>
</evidence>
<dbReference type="EMBL" id="BLLK01000047">
    <property type="protein sequence ID" value="GFH54740.1"/>
    <property type="molecule type" value="Genomic_DNA"/>
</dbReference>
<dbReference type="AlphaFoldDB" id="A0AAD3H8X1"/>
<dbReference type="Proteomes" id="UP001054902">
    <property type="component" value="Unassembled WGS sequence"/>
</dbReference>
<evidence type="ECO:0000313" key="3">
    <source>
        <dbReference type="Proteomes" id="UP001054902"/>
    </source>
</evidence>
<feature type="chain" id="PRO_5042164455" evidence="1">
    <location>
        <begin position="26"/>
        <end position="132"/>
    </location>
</feature>
<name>A0AAD3H8X1_9STRA</name>
<comment type="caution">
    <text evidence="2">The sequence shown here is derived from an EMBL/GenBank/DDBJ whole genome shotgun (WGS) entry which is preliminary data.</text>
</comment>
<keyword evidence="3" id="KW-1185">Reference proteome</keyword>
<sequence length="132" mass="15745">MSRQIGKLWVWYLVAAVYQLNVADGTTATRRNFLRGNESYISTTSNEQSVYTMHYEKMKIATEKLLSMELFREMNLQNQTIEKKEIEELNYHIMHTKIKKRKDASKSSRKTRMLELFQEVSEQNRKFAQNEL</sequence>
<reference evidence="2 3" key="1">
    <citation type="journal article" date="2021" name="Sci. Rep.">
        <title>The genome of the diatom Chaetoceros tenuissimus carries an ancient integrated fragment of an extant virus.</title>
        <authorList>
            <person name="Hongo Y."/>
            <person name="Kimura K."/>
            <person name="Takaki Y."/>
            <person name="Yoshida Y."/>
            <person name="Baba S."/>
            <person name="Kobayashi G."/>
            <person name="Nagasaki K."/>
            <person name="Hano T."/>
            <person name="Tomaru Y."/>
        </authorList>
    </citation>
    <scope>NUCLEOTIDE SEQUENCE [LARGE SCALE GENOMIC DNA]</scope>
    <source>
        <strain evidence="2 3">NIES-3715</strain>
    </source>
</reference>
<feature type="signal peptide" evidence="1">
    <location>
        <begin position="1"/>
        <end position="25"/>
    </location>
</feature>
<proteinExistence type="predicted"/>
<gene>
    <name evidence="2" type="ORF">CTEN210_11216</name>
</gene>
<organism evidence="2 3">
    <name type="scientific">Chaetoceros tenuissimus</name>
    <dbReference type="NCBI Taxonomy" id="426638"/>
    <lineage>
        <taxon>Eukaryota</taxon>
        <taxon>Sar</taxon>
        <taxon>Stramenopiles</taxon>
        <taxon>Ochrophyta</taxon>
        <taxon>Bacillariophyta</taxon>
        <taxon>Coscinodiscophyceae</taxon>
        <taxon>Chaetocerotophycidae</taxon>
        <taxon>Chaetocerotales</taxon>
        <taxon>Chaetocerotaceae</taxon>
        <taxon>Chaetoceros</taxon>
    </lineage>
</organism>